<dbReference type="EMBL" id="CP060714">
    <property type="protein sequence ID" value="QNN56186.1"/>
    <property type="molecule type" value="Genomic_DNA"/>
</dbReference>
<evidence type="ECO:0000313" key="3">
    <source>
        <dbReference type="Proteomes" id="UP000515811"/>
    </source>
</evidence>
<proteinExistence type="predicted"/>
<keyword evidence="3" id="KW-1185">Reference proteome</keyword>
<dbReference type="PANTHER" id="PTHR38602">
    <property type="entry name" value="INNER MEMBRANE PROTEIN-RELATED"/>
    <property type="match status" value="1"/>
</dbReference>
<accession>A0A7G9RKR1</accession>
<keyword evidence="1" id="KW-1133">Transmembrane helix</keyword>
<evidence type="ECO:0000256" key="1">
    <source>
        <dbReference type="SAM" id="Phobius"/>
    </source>
</evidence>
<reference evidence="2 3" key="1">
    <citation type="submission" date="2020-08" db="EMBL/GenBank/DDBJ databases">
        <title>Genome sequence of Diaphorobacter ruginosibacter DSM 27467T.</title>
        <authorList>
            <person name="Hyun D.-W."/>
            <person name="Bae J.-W."/>
        </authorList>
    </citation>
    <scope>NUCLEOTIDE SEQUENCE [LARGE SCALE GENOMIC DNA]</scope>
    <source>
        <strain evidence="2 3">DSM 27467</strain>
    </source>
</reference>
<protein>
    <submittedName>
        <fullName evidence="2">DUF2065 domain-containing protein</fullName>
    </submittedName>
</protein>
<sequence length="62" mass="6974">MDWSQALWTALALLLMLEGLLPFFSPASWRRAMMQIAQLRDGQIRFFGLIAIAAGLVILLLL</sequence>
<dbReference type="PANTHER" id="PTHR38602:SF1">
    <property type="entry name" value="INNER MEMBRANE PROTEIN"/>
    <property type="match status" value="1"/>
</dbReference>
<dbReference type="KEGG" id="drg:H9K76_16675"/>
<feature type="transmembrane region" description="Helical" evidence="1">
    <location>
        <begin position="6"/>
        <end position="24"/>
    </location>
</feature>
<keyword evidence="1" id="KW-0472">Membrane</keyword>
<dbReference type="Pfam" id="PF09838">
    <property type="entry name" value="DUF2065"/>
    <property type="match status" value="1"/>
</dbReference>
<dbReference type="InterPro" id="IPR019201">
    <property type="entry name" value="DUF2065"/>
</dbReference>
<gene>
    <name evidence="2" type="ORF">H9K76_16675</name>
</gene>
<feature type="transmembrane region" description="Helical" evidence="1">
    <location>
        <begin position="44"/>
        <end position="61"/>
    </location>
</feature>
<dbReference type="Proteomes" id="UP000515811">
    <property type="component" value="Chromosome"/>
</dbReference>
<name>A0A7G9RKR1_9BURK</name>
<organism evidence="2 3">
    <name type="scientific">Diaphorobacter ruginosibacter</name>
    <dbReference type="NCBI Taxonomy" id="1715720"/>
    <lineage>
        <taxon>Bacteria</taxon>
        <taxon>Pseudomonadati</taxon>
        <taxon>Pseudomonadota</taxon>
        <taxon>Betaproteobacteria</taxon>
        <taxon>Burkholderiales</taxon>
        <taxon>Comamonadaceae</taxon>
        <taxon>Diaphorobacter</taxon>
    </lineage>
</organism>
<evidence type="ECO:0000313" key="2">
    <source>
        <dbReference type="EMBL" id="QNN56186.1"/>
    </source>
</evidence>
<dbReference type="RefSeq" id="WP_187596455.1">
    <property type="nucleotide sequence ID" value="NZ_CP060714.1"/>
</dbReference>
<dbReference type="AlphaFoldDB" id="A0A7G9RKR1"/>
<keyword evidence="1" id="KW-0812">Transmembrane</keyword>